<accession>H0HM97</accession>
<sequence>MAIIHATAGAYTALTWVRLDDLAGHATELPVLGFECGDHAPKPVTPLLMEAQAIRSADDGRVYDLLDGCAFENRGEWLAHARARANKWFEENHLATPRTRKSG</sequence>
<dbReference type="Proteomes" id="UP000003250">
    <property type="component" value="Unassembled WGS sequence"/>
</dbReference>
<reference evidence="1 2" key="1">
    <citation type="journal article" date="2012" name="J. Bacteriol.">
        <title>Draft Genome Sequence of Mesorhizobium alhagi CCNWXJ12-2T, a Novel Salt-Resistant Species Isolated from the Desert of Northwestern China.</title>
        <authorList>
            <person name="Zhou M."/>
            <person name="Chen W."/>
            <person name="Chen H."/>
            <person name="Wei G."/>
        </authorList>
    </citation>
    <scope>NUCLEOTIDE SEQUENCE [LARGE SCALE GENOMIC DNA]</scope>
    <source>
        <strain evidence="1 2">CCNWXJ12-2</strain>
    </source>
</reference>
<name>H0HM97_9HYPH</name>
<organism evidence="1 2">
    <name type="scientific">Mesorhizobium alhagi CCNWXJ12-2</name>
    <dbReference type="NCBI Taxonomy" id="1107882"/>
    <lineage>
        <taxon>Bacteria</taxon>
        <taxon>Pseudomonadati</taxon>
        <taxon>Pseudomonadota</taxon>
        <taxon>Alphaproteobacteria</taxon>
        <taxon>Hyphomicrobiales</taxon>
        <taxon>Phyllobacteriaceae</taxon>
        <taxon>Allomesorhizobium</taxon>
    </lineage>
</organism>
<proteinExistence type="predicted"/>
<keyword evidence="2" id="KW-1185">Reference proteome</keyword>
<evidence type="ECO:0000313" key="2">
    <source>
        <dbReference type="Proteomes" id="UP000003250"/>
    </source>
</evidence>
<evidence type="ECO:0000313" key="1">
    <source>
        <dbReference type="EMBL" id="EHK58111.1"/>
    </source>
</evidence>
<dbReference type="EMBL" id="AHAM01000041">
    <property type="protein sequence ID" value="EHK58111.1"/>
    <property type="molecule type" value="Genomic_DNA"/>
</dbReference>
<gene>
    <name evidence="1" type="ORF">MAXJ12_06305</name>
</gene>
<protein>
    <submittedName>
        <fullName evidence="1">Uncharacterized protein</fullName>
    </submittedName>
</protein>
<dbReference type="AlphaFoldDB" id="H0HM97"/>
<dbReference type="RefSeq" id="WP_008834909.1">
    <property type="nucleotide sequence ID" value="NZ_AHAM01000041.1"/>
</dbReference>